<dbReference type="RefSeq" id="WP_345462415.1">
    <property type="nucleotide sequence ID" value="NZ_BAABKG010000005.1"/>
</dbReference>
<sequence length="615" mass="61079">MALLGADTDELREVGQAFQEGKETTDQVIMFLKALIAILKAASFFSGGASAAYAQYLETTVVPWLERISEALGLFAKVLGTQADAQDQASDGGSVDMGSLPTYQTPQLPAPITPYQGEPLGGTPGSTAPQVPTDGTTPATPGTEPTSPATTTGPSLTIGENGHLMIDTGIDLDGPDGTAPATGTGTGTDTGAGATPTTTGPSTVGGPAPSPTAGGPTPTAVGGTAPAPTGTPFEPGNHSVGGERLGDSGAGTTGGTPSSSGSGSTPTGSPTSSPAPTSSQLGTPSIGDPGVNHANPATELNSSGPNTSSQPVADGGLGGATPGAESLGSSTMGEATPTGAANDSGPSYGAAAGIAGGAAALGLGGAALAARGAGGATGADPRIDQLAGSNGRGSRGEGVTELQERLTAAGYDTKGADGAWGKNTQAAYDAYRADHPLPVQTGQGYTSPSGYDYNQITGVRGNANVTPEFLRGVEGMAQRLGAQPEHIMAAMSFETGGSFASDVRNPRSSATGLIQFMDSTARGLGTTTDQLAQMTPVQQLDYVERYFEPYRGRLGDLESVYTSILAGSPHSGDDALFTQGDRAYGPNRELDVNRNGVITAAEATQHVRSRMGSGN</sequence>
<dbReference type="SUPFAM" id="SSF47090">
    <property type="entry name" value="PGBD-like"/>
    <property type="match status" value="1"/>
</dbReference>
<feature type="region of interest" description="Disordered" evidence="1">
    <location>
        <begin position="371"/>
        <end position="398"/>
    </location>
</feature>
<dbReference type="EMBL" id="BAABKG010000005">
    <property type="protein sequence ID" value="GAA5154448.1"/>
    <property type="molecule type" value="Genomic_DNA"/>
</dbReference>
<dbReference type="SUPFAM" id="SSF53955">
    <property type="entry name" value="Lysozyme-like"/>
    <property type="match status" value="1"/>
</dbReference>
<dbReference type="InterPro" id="IPR036365">
    <property type="entry name" value="PGBD-like_sf"/>
</dbReference>
<feature type="compositionally biased region" description="Low complexity" evidence="1">
    <location>
        <begin position="255"/>
        <end position="279"/>
    </location>
</feature>
<dbReference type="Gene3D" id="1.10.101.10">
    <property type="entry name" value="PGBD-like superfamily/PGBD"/>
    <property type="match status" value="1"/>
</dbReference>
<reference evidence="4" key="1">
    <citation type="journal article" date="2019" name="Int. J. Syst. Evol. Microbiol.">
        <title>The Global Catalogue of Microorganisms (GCM) 10K type strain sequencing project: providing services to taxonomists for standard genome sequencing and annotation.</title>
        <authorList>
            <consortium name="The Broad Institute Genomics Platform"/>
            <consortium name="The Broad Institute Genome Sequencing Center for Infectious Disease"/>
            <person name="Wu L."/>
            <person name="Ma J."/>
        </authorList>
    </citation>
    <scope>NUCLEOTIDE SEQUENCE [LARGE SCALE GENOMIC DNA]</scope>
    <source>
        <strain evidence="4">JCM 18459</strain>
    </source>
</reference>
<protein>
    <recommendedName>
        <fullName evidence="2">Peptidoglycan binding-like domain-containing protein</fullName>
    </recommendedName>
</protein>
<gene>
    <name evidence="3" type="ORF">GCM10023340_38010</name>
</gene>
<feature type="region of interest" description="Disordered" evidence="1">
    <location>
        <begin position="86"/>
        <end position="342"/>
    </location>
</feature>
<feature type="domain" description="Peptidoglycan binding-like" evidence="2">
    <location>
        <begin position="395"/>
        <end position="440"/>
    </location>
</feature>
<feature type="compositionally biased region" description="Low complexity" evidence="1">
    <location>
        <begin position="191"/>
        <end position="232"/>
    </location>
</feature>
<dbReference type="InterPro" id="IPR002477">
    <property type="entry name" value="Peptidoglycan-bd-like"/>
</dbReference>
<accession>A0ABP9PZX6</accession>
<dbReference type="InterPro" id="IPR036366">
    <property type="entry name" value="PGBDSf"/>
</dbReference>
<evidence type="ECO:0000256" key="1">
    <source>
        <dbReference type="SAM" id="MobiDB-lite"/>
    </source>
</evidence>
<feature type="compositionally biased region" description="Polar residues" evidence="1">
    <location>
        <begin position="298"/>
        <end position="311"/>
    </location>
</feature>
<feature type="compositionally biased region" description="Low complexity" evidence="1">
    <location>
        <begin position="132"/>
        <end position="157"/>
    </location>
</feature>
<comment type="caution">
    <text evidence="3">The sequence shown here is derived from an EMBL/GenBank/DDBJ whole genome shotgun (WGS) entry which is preliminary data.</text>
</comment>
<organism evidence="3 4">
    <name type="scientific">Nocardioides marinquilinus</name>
    <dbReference type="NCBI Taxonomy" id="1210400"/>
    <lineage>
        <taxon>Bacteria</taxon>
        <taxon>Bacillati</taxon>
        <taxon>Actinomycetota</taxon>
        <taxon>Actinomycetes</taxon>
        <taxon>Propionibacteriales</taxon>
        <taxon>Nocardioidaceae</taxon>
        <taxon>Nocardioides</taxon>
    </lineage>
</organism>
<dbReference type="Gene3D" id="1.10.530.10">
    <property type="match status" value="1"/>
</dbReference>
<evidence type="ECO:0000259" key="2">
    <source>
        <dbReference type="Pfam" id="PF01471"/>
    </source>
</evidence>
<keyword evidence="4" id="KW-1185">Reference proteome</keyword>
<evidence type="ECO:0000313" key="3">
    <source>
        <dbReference type="EMBL" id="GAA5154448.1"/>
    </source>
</evidence>
<name>A0ABP9PZX6_9ACTN</name>
<evidence type="ECO:0000313" key="4">
    <source>
        <dbReference type="Proteomes" id="UP001500221"/>
    </source>
</evidence>
<dbReference type="Pfam" id="PF01471">
    <property type="entry name" value="PG_binding_1"/>
    <property type="match status" value="1"/>
</dbReference>
<feature type="compositionally biased region" description="Polar residues" evidence="1">
    <location>
        <begin position="327"/>
        <end position="342"/>
    </location>
</feature>
<dbReference type="InterPro" id="IPR023346">
    <property type="entry name" value="Lysozyme-like_dom_sf"/>
</dbReference>
<dbReference type="Proteomes" id="UP001500221">
    <property type="component" value="Unassembled WGS sequence"/>
</dbReference>
<proteinExistence type="predicted"/>